<gene>
    <name evidence="2" type="ORF">S06H3_27300</name>
</gene>
<dbReference type="EMBL" id="BARV01015827">
    <property type="protein sequence ID" value="GAI20097.1"/>
    <property type="molecule type" value="Genomic_DNA"/>
</dbReference>
<feature type="domain" description="SpoVT-AbrB" evidence="1">
    <location>
        <begin position="5"/>
        <end position="50"/>
    </location>
</feature>
<accession>X1LL57</accession>
<dbReference type="PANTHER" id="PTHR34860">
    <property type="entry name" value="REPRESSOR-LIKE PROTEIN SSO7C3"/>
    <property type="match status" value="1"/>
</dbReference>
<comment type="caution">
    <text evidence="2">The sequence shown here is derived from an EMBL/GenBank/DDBJ whole genome shotgun (WGS) entry which is preliminary data.</text>
</comment>
<dbReference type="AlphaFoldDB" id="X1LL57"/>
<dbReference type="PANTHER" id="PTHR34860:SF6">
    <property type="entry name" value="REPRESSOR-LIKE PROTEIN SSO7C3"/>
    <property type="match status" value="1"/>
</dbReference>
<proteinExistence type="predicted"/>
<dbReference type="InterPro" id="IPR007159">
    <property type="entry name" value="SpoVT-AbrB_dom"/>
</dbReference>
<dbReference type="Pfam" id="PF04014">
    <property type="entry name" value="MazE_antitoxin"/>
    <property type="match status" value="1"/>
</dbReference>
<dbReference type="SUPFAM" id="SSF89447">
    <property type="entry name" value="AbrB/MazE/MraZ-like"/>
    <property type="match status" value="1"/>
</dbReference>
<sequence>MPAYSKVTRHGQITLPASVRKELGVEEGDLLEIEIIDEKAVLIPKKLVDKSQAYFWTKEWQEAEKEASEDIKAGRVKTFDSAEELIKDLG</sequence>
<dbReference type="Gene3D" id="2.10.260.10">
    <property type="match status" value="1"/>
</dbReference>
<reference evidence="2" key="1">
    <citation type="journal article" date="2014" name="Front. Microbiol.">
        <title>High frequency of phylogenetically diverse reductive dehalogenase-homologous genes in deep subseafloor sedimentary metagenomes.</title>
        <authorList>
            <person name="Kawai M."/>
            <person name="Futagami T."/>
            <person name="Toyoda A."/>
            <person name="Takaki Y."/>
            <person name="Nishi S."/>
            <person name="Hori S."/>
            <person name="Arai W."/>
            <person name="Tsubouchi T."/>
            <person name="Morono Y."/>
            <person name="Uchiyama I."/>
            <person name="Ito T."/>
            <person name="Fujiyama A."/>
            <person name="Inagaki F."/>
            <person name="Takami H."/>
        </authorList>
    </citation>
    <scope>NUCLEOTIDE SEQUENCE</scope>
    <source>
        <strain evidence="2">Expedition CK06-06</strain>
    </source>
</reference>
<evidence type="ECO:0000259" key="1">
    <source>
        <dbReference type="SMART" id="SM00966"/>
    </source>
</evidence>
<dbReference type="GO" id="GO:0003677">
    <property type="term" value="F:DNA binding"/>
    <property type="evidence" value="ECO:0007669"/>
    <property type="project" value="InterPro"/>
</dbReference>
<dbReference type="InterPro" id="IPR052975">
    <property type="entry name" value="Repressor-like_regulatory"/>
</dbReference>
<protein>
    <recommendedName>
        <fullName evidence="1">SpoVT-AbrB domain-containing protein</fullName>
    </recommendedName>
</protein>
<dbReference type="InterPro" id="IPR037914">
    <property type="entry name" value="SpoVT-AbrB_sf"/>
</dbReference>
<evidence type="ECO:0000313" key="2">
    <source>
        <dbReference type="EMBL" id="GAI20097.1"/>
    </source>
</evidence>
<dbReference type="NCBIfam" id="TIGR01439">
    <property type="entry name" value="lp_hng_hel_AbrB"/>
    <property type="match status" value="1"/>
</dbReference>
<name>X1LL57_9ZZZZ</name>
<dbReference type="SMART" id="SM00966">
    <property type="entry name" value="SpoVT_AbrB"/>
    <property type="match status" value="1"/>
</dbReference>
<organism evidence="2">
    <name type="scientific">marine sediment metagenome</name>
    <dbReference type="NCBI Taxonomy" id="412755"/>
    <lineage>
        <taxon>unclassified sequences</taxon>
        <taxon>metagenomes</taxon>
        <taxon>ecological metagenomes</taxon>
    </lineage>
</organism>